<dbReference type="AlphaFoldDB" id="A0AAD6ZLK4"/>
<evidence type="ECO:0000313" key="2">
    <source>
        <dbReference type="Proteomes" id="UP001218218"/>
    </source>
</evidence>
<dbReference type="EMBL" id="JARIHO010000039">
    <property type="protein sequence ID" value="KAJ7328406.1"/>
    <property type="molecule type" value="Genomic_DNA"/>
</dbReference>
<accession>A0AAD6ZLK4</accession>
<name>A0AAD6ZLK4_9AGAR</name>
<comment type="caution">
    <text evidence="1">The sequence shown here is derived from an EMBL/GenBank/DDBJ whole genome shotgun (WGS) entry which is preliminary data.</text>
</comment>
<gene>
    <name evidence="1" type="ORF">DFH08DRAFT_815905</name>
</gene>
<keyword evidence="2" id="KW-1185">Reference proteome</keyword>
<evidence type="ECO:0000313" key="1">
    <source>
        <dbReference type="EMBL" id="KAJ7328406.1"/>
    </source>
</evidence>
<dbReference type="Proteomes" id="UP001218218">
    <property type="component" value="Unassembled WGS sequence"/>
</dbReference>
<reference evidence="1" key="1">
    <citation type="submission" date="2023-03" db="EMBL/GenBank/DDBJ databases">
        <title>Massive genome expansion in bonnet fungi (Mycena s.s.) driven by repeated elements and novel gene families across ecological guilds.</title>
        <authorList>
            <consortium name="Lawrence Berkeley National Laboratory"/>
            <person name="Harder C.B."/>
            <person name="Miyauchi S."/>
            <person name="Viragh M."/>
            <person name="Kuo A."/>
            <person name="Thoen E."/>
            <person name="Andreopoulos B."/>
            <person name="Lu D."/>
            <person name="Skrede I."/>
            <person name="Drula E."/>
            <person name="Henrissat B."/>
            <person name="Morin E."/>
            <person name="Kohler A."/>
            <person name="Barry K."/>
            <person name="LaButti K."/>
            <person name="Morin E."/>
            <person name="Salamov A."/>
            <person name="Lipzen A."/>
            <person name="Mereny Z."/>
            <person name="Hegedus B."/>
            <person name="Baldrian P."/>
            <person name="Stursova M."/>
            <person name="Weitz H."/>
            <person name="Taylor A."/>
            <person name="Grigoriev I.V."/>
            <person name="Nagy L.G."/>
            <person name="Martin F."/>
            <person name="Kauserud H."/>
        </authorList>
    </citation>
    <scope>NUCLEOTIDE SEQUENCE</scope>
    <source>
        <strain evidence="1">CBHHK002</strain>
    </source>
</reference>
<protein>
    <submittedName>
        <fullName evidence="1">Uncharacterized protein</fullName>
    </submittedName>
</protein>
<sequence>MVMNRPRRTILPTEKAKAAQQIEQPEDEEAVDNCSDDLDDGWWARWRSAGKPAVQDSWWPRGYQLLTHFFACACGVTAPAAHNVTALWWCIISFKDLLSETGISATFTFMTLRPHGQSVDGVISSQLGD</sequence>
<organism evidence="1 2">
    <name type="scientific">Mycena albidolilacea</name>
    <dbReference type="NCBI Taxonomy" id="1033008"/>
    <lineage>
        <taxon>Eukaryota</taxon>
        <taxon>Fungi</taxon>
        <taxon>Dikarya</taxon>
        <taxon>Basidiomycota</taxon>
        <taxon>Agaricomycotina</taxon>
        <taxon>Agaricomycetes</taxon>
        <taxon>Agaricomycetidae</taxon>
        <taxon>Agaricales</taxon>
        <taxon>Marasmiineae</taxon>
        <taxon>Mycenaceae</taxon>
        <taxon>Mycena</taxon>
    </lineage>
</organism>
<proteinExistence type="predicted"/>